<dbReference type="Proteomes" id="UP001396334">
    <property type="component" value="Unassembled WGS sequence"/>
</dbReference>
<dbReference type="Gene3D" id="1.10.630.10">
    <property type="entry name" value="Cytochrome P450"/>
    <property type="match status" value="1"/>
</dbReference>
<protein>
    <submittedName>
        <fullName evidence="10">Uncharacterized protein</fullName>
    </submittedName>
</protein>
<evidence type="ECO:0000256" key="6">
    <source>
        <dbReference type="ARBA" id="ARBA00023002"/>
    </source>
</evidence>
<keyword evidence="11" id="KW-1185">Reference proteome</keyword>
<gene>
    <name evidence="10" type="ORF">V6N11_005245</name>
</gene>
<keyword evidence="6" id="KW-0560">Oxidoreductase</keyword>
<dbReference type="PANTHER" id="PTHR47943:SF8">
    <property type="entry name" value="CYTOCHROME P450"/>
    <property type="match status" value="1"/>
</dbReference>
<evidence type="ECO:0000313" key="10">
    <source>
        <dbReference type="EMBL" id="KAK9014073.1"/>
    </source>
</evidence>
<evidence type="ECO:0000256" key="2">
    <source>
        <dbReference type="ARBA" id="ARBA00004370"/>
    </source>
</evidence>
<keyword evidence="9" id="KW-0472">Membrane</keyword>
<sequence length="236" mass="26984">MALSIIGHLHLLTPIPHQALHKLSTKHGSLMHIRHRSVPCIVASSPEMAKEFLKTHESSFFNRPITAVVDYLTYGSADFSFAPYGPYWKFMKKICMSELLSGRMLDQFLPVRVEELRRFLQFMEKKASTGEKVDVGGELVRLANNIVSRMAMNQTYSDNEDEAEEVRKLVEATAELTGQLNLSDFIWFSTKTTRMRVSAKFEYQEQSPPVQLKKIKNILTNTKNEEEENLKNKGNG</sequence>
<accession>A0ABR2RM68</accession>
<keyword evidence="4" id="KW-0349">Heme</keyword>
<evidence type="ECO:0000256" key="7">
    <source>
        <dbReference type="ARBA" id="ARBA00023004"/>
    </source>
</evidence>
<evidence type="ECO:0000256" key="5">
    <source>
        <dbReference type="ARBA" id="ARBA00022723"/>
    </source>
</evidence>
<proteinExistence type="inferred from homology"/>
<evidence type="ECO:0000256" key="8">
    <source>
        <dbReference type="ARBA" id="ARBA00023033"/>
    </source>
</evidence>
<keyword evidence="8" id="KW-0503">Monooxygenase</keyword>
<dbReference type="EMBL" id="JBBPBN010000021">
    <property type="protein sequence ID" value="KAK9014073.1"/>
    <property type="molecule type" value="Genomic_DNA"/>
</dbReference>
<comment type="similarity">
    <text evidence="3">Belongs to the cytochrome P450 family.</text>
</comment>
<keyword evidence="5" id="KW-0479">Metal-binding</keyword>
<dbReference type="InterPro" id="IPR001128">
    <property type="entry name" value="Cyt_P450"/>
</dbReference>
<evidence type="ECO:0000313" key="11">
    <source>
        <dbReference type="Proteomes" id="UP001396334"/>
    </source>
</evidence>
<comment type="caution">
    <text evidence="10">The sequence shown here is derived from an EMBL/GenBank/DDBJ whole genome shotgun (WGS) entry which is preliminary data.</text>
</comment>
<name>A0ABR2RM68_9ROSI</name>
<dbReference type="PANTHER" id="PTHR47943">
    <property type="entry name" value="CYTOCHROME P450 93A3-LIKE"/>
    <property type="match status" value="1"/>
</dbReference>
<evidence type="ECO:0000256" key="3">
    <source>
        <dbReference type="ARBA" id="ARBA00010617"/>
    </source>
</evidence>
<keyword evidence="7" id="KW-0408">Iron</keyword>
<reference evidence="10 11" key="1">
    <citation type="journal article" date="2024" name="G3 (Bethesda)">
        <title>Genome assembly of Hibiscus sabdariffa L. provides insights into metabolisms of medicinal natural products.</title>
        <authorList>
            <person name="Kim T."/>
        </authorList>
    </citation>
    <scope>NUCLEOTIDE SEQUENCE [LARGE SCALE GENOMIC DNA]</scope>
    <source>
        <strain evidence="10">TK-2024</strain>
        <tissue evidence="10">Old leaves</tissue>
    </source>
</reference>
<organism evidence="10 11">
    <name type="scientific">Hibiscus sabdariffa</name>
    <name type="common">roselle</name>
    <dbReference type="NCBI Taxonomy" id="183260"/>
    <lineage>
        <taxon>Eukaryota</taxon>
        <taxon>Viridiplantae</taxon>
        <taxon>Streptophyta</taxon>
        <taxon>Embryophyta</taxon>
        <taxon>Tracheophyta</taxon>
        <taxon>Spermatophyta</taxon>
        <taxon>Magnoliopsida</taxon>
        <taxon>eudicotyledons</taxon>
        <taxon>Gunneridae</taxon>
        <taxon>Pentapetalae</taxon>
        <taxon>rosids</taxon>
        <taxon>malvids</taxon>
        <taxon>Malvales</taxon>
        <taxon>Malvaceae</taxon>
        <taxon>Malvoideae</taxon>
        <taxon>Hibiscus</taxon>
    </lineage>
</organism>
<dbReference type="Pfam" id="PF00067">
    <property type="entry name" value="p450"/>
    <property type="match status" value="1"/>
</dbReference>
<evidence type="ECO:0000256" key="4">
    <source>
        <dbReference type="ARBA" id="ARBA00022617"/>
    </source>
</evidence>
<evidence type="ECO:0000256" key="9">
    <source>
        <dbReference type="ARBA" id="ARBA00023136"/>
    </source>
</evidence>
<dbReference type="SUPFAM" id="SSF48264">
    <property type="entry name" value="Cytochrome P450"/>
    <property type="match status" value="1"/>
</dbReference>
<dbReference type="InterPro" id="IPR036396">
    <property type="entry name" value="Cyt_P450_sf"/>
</dbReference>
<evidence type="ECO:0000256" key="1">
    <source>
        <dbReference type="ARBA" id="ARBA00001971"/>
    </source>
</evidence>
<comment type="subcellular location">
    <subcellularLocation>
        <location evidence="2">Membrane</location>
    </subcellularLocation>
</comment>
<comment type="cofactor">
    <cofactor evidence="1">
        <name>heme</name>
        <dbReference type="ChEBI" id="CHEBI:30413"/>
    </cofactor>
</comment>